<sequence length="83" mass="9180">MGYFAFHAVAGNTGMVAWQGYKAERTALERQAEAVKAQRIALERQTALLDPRHVDPDLADELVRRNLGVVGPDEVIVDLPPVR</sequence>
<proteinExistence type="predicted"/>
<evidence type="ECO:0000313" key="1">
    <source>
        <dbReference type="EMBL" id="TRW18455.1"/>
    </source>
</evidence>
<dbReference type="AlphaFoldDB" id="A0A552UJV0"/>
<dbReference type="InterPro" id="IPR007060">
    <property type="entry name" value="FtsL/DivIC"/>
</dbReference>
<keyword evidence="2" id="KW-1185">Reference proteome</keyword>
<comment type="caution">
    <text evidence="1">The sequence shown here is derived from an EMBL/GenBank/DDBJ whole genome shotgun (WGS) entry which is preliminary data.</text>
</comment>
<gene>
    <name evidence="1" type="ORF">FMM06_07845</name>
</gene>
<reference evidence="1 2" key="1">
    <citation type="submission" date="2019-07" db="EMBL/GenBank/DDBJ databases">
        <title>Novel species isolated from glacier.</title>
        <authorList>
            <person name="Liu Q."/>
            <person name="Xin Y.-H."/>
        </authorList>
    </citation>
    <scope>NUCLEOTIDE SEQUENCE [LARGE SCALE GENOMIC DNA]</scope>
    <source>
        <strain evidence="1 2">LB1R16</strain>
    </source>
</reference>
<dbReference type="Pfam" id="PF04977">
    <property type="entry name" value="DivIC"/>
    <property type="match status" value="1"/>
</dbReference>
<dbReference type="Proteomes" id="UP000317894">
    <property type="component" value="Unassembled WGS sequence"/>
</dbReference>
<dbReference type="EMBL" id="VJWA01000001">
    <property type="protein sequence ID" value="TRW18455.1"/>
    <property type="molecule type" value="Genomic_DNA"/>
</dbReference>
<evidence type="ECO:0000313" key="2">
    <source>
        <dbReference type="Proteomes" id="UP000317894"/>
    </source>
</evidence>
<organism evidence="1 2">
    <name type="scientific">Glacieibacterium frigidum</name>
    <dbReference type="NCBI Taxonomy" id="2593303"/>
    <lineage>
        <taxon>Bacteria</taxon>
        <taxon>Pseudomonadati</taxon>
        <taxon>Pseudomonadota</taxon>
        <taxon>Alphaproteobacteria</taxon>
        <taxon>Sphingomonadales</taxon>
        <taxon>Sphingosinicellaceae</taxon>
        <taxon>Glacieibacterium</taxon>
    </lineage>
</organism>
<dbReference type="OrthoDB" id="9815600at2"/>
<name>A0A552UJV0_9SPHN</name>
<accession>A0A552UJV0</accession>
<protein>
    <submittedName>
        <fullName evidence="1">Septum formation initiator family protein</fullName>
    </submittedName>
</protein>